<reference evidence="2" key="1">
    <citation type="submission" date="2020-11" db="EMBL/GenBank/DDBJ databases">
        <authorList>
            <consortium name="DOE Joint Genome Institute"/>
            <person name="Ahrendt S."/>
            <person name="Riley R."/>
            <person name="Andreopoulos W."/>
            <person name="Labutti K."/>
            <person name="Pangilinan J."/>
            <person name="Ruiz-Duenas F.J."/>
            <person name="Barrasa J.M."/>
            <person name="Sanchez-Garcia M."/>
            <person name="Camarero S."/>
            <person name="Miyauchi S."/>
            <person name="Serrano A."/>
            <person name="Linde D."/>
            <person name="Babiker R."/>
            <person name="Drula E."/>
            <person name="Ayuso-Fernandez I."/>
            <person name="Pacheco R."/>
            <person name="Padilla G."/>
            <person name="Ferreira P."/>
            <person name="Barriuso J."/>
            <person name="Kellner H."/>
            <person name="Castanera R."/>
            <person name="Alfaro M."/>
            <person name="Ramirez L."/>
            <person name="Pisabarro A.G."/>
            <person name="Kuo A."/>
            <person name="Tritt A."/>
            <person name="Lipzen A."/>
            <person name="He G."/>
            <person name="Yan M."/>
            <person name="Ng V."/>
            <person name="Cullen D."/>
            <person name="Martin F."/>
            <person name="Rosso M.-N."/>
            <person name="Henrissat B."/>
            <person name="Hibbett D."/>
            <person name="Martinez A.T."/>
            <person name="Grigoriev I.V."/>
        </authorList>
    </citation>
    <scope>NUCLEOTIDE SEQUENCE</scope>
    <source>
        <strain evidence="2">CIRM-BRFM 674</strain>
    </source>
</reference>
<comment type="caution">
    <text evidence="2">The sequence shown here is derived from an EMBL/GenBank/DDBJ whole genome shotgun (WGS) entry which is preliminary data.</text>
</comment>
<dbReference type="Proteomes" id="UP000807469">
    <property type="component" value="Unassembled WGS sequence"/>
</dbReference>
<dbReference type="AlphaFoldDB" id="A0A9P5YXP8"/>
<dbReference type="EMBL" id="MU155315">
    <property type="protein sequence ID" value="KAF9475880.1"/>
    <property type="molecule type" value="Genomic_DNA"/>
</dbReference>
<gene>
    <name evidence="2" type="ORF">BDN70DRAFT_205249</name>
</gene>
<organism evidence="2 3">
    <name type="scientific">Pholiota conissans</name>
    <dbReference type="NCBI Taxonomy" id="109636"/>
    <lineage>
        <taxon>Eukaryota</taxon>
        <taxon>Fungi</taxon>
        <taxon>Dikarya</taxon>
        <taxon>Basidiomycota</taxon>
        <taxon>Agaricomycotina</taxon>
        <taxon>Agaricomycetes</taxon>
        <taxon>Agaricomycetidae</taxon>
        <taxon>Agaricales</taxon>
        <taxon>Agaricineae</taxon>
        <taxon>Strophariaceae</taxon>
        <taxon>Pholiota</taxon>
    </lineage>
</organism>
<evidence type="ECO:0000256" key="1">
    <source>
        <dbReference type="SAM" id="MobiDB-lite"/>
    </source>
</evidence>
<evidence type="ECO:0000313" key="3">
    <source>
        <dbReference type="Proteomes" id="UP000807469"/>
    </source>
</evidence>
<proteinExistence type="predicted"/>
<keyword evidence="3" id="KW-1185">Reference proteome</keyword>
<name>A0A9P5YXP8_9AGAR</name>
<sequence>MARVFCWSHHMVCFSCRGVWVEVEFSALVRRCQRRRPGGAACKPAQALRTNSRKKAAHCGQTEETDEWETR</sequence>
<feature type="region of interest" description="Disordered" evidence="1">
    <location>
        <begin position="43"/>
        <end position="71"/>
    </location>
</feature>
<accession>A0A9P5YXP8</accession>
<protein>
    <submittedName>
        <fullName evidence="2">Uncharacterized protein</fullName>
    </submittedName>
</protein>
<evidence type="ECO:0000313" key="2">
    <source>
        <dbReference type="EMBL" id="KAF9475880.1"/>
    </source>
</evidence>